<organism evidence="2 3">
    <name type="scientific">Portunus trituberculatus</name>
    <name type="common">Swimming crab</name>
    <name type="synonym">Neptunus trituberculatus</name>
    <dbReference type="NCBI Taxonomy" id="210409"/>
    <lineage>
        <taxon>Eukaryota</taxon>
        <taxon>Metazoa</taxon>
        <taxon>Ecdysozoa</taxon>
        <taxon>Arthropoda</taxon>
        <taxon>Crustacea</taxon>
        <taxon>Multicrustacea</taxon>
        <taxon>Malacostraca</taxon>
        <taxon>Eumalacostraca</taxon>
        <taxon>Eucarida</taxon>
        <taxon>Decapoda</taxon>
        <taxon>Pleocyemata</taxon>
        <taxon>Brachyura</taxon>
        <taxon>Eubrachyura</taxon>
        <taxon>Portunoidea</taxon>
        <taxon>Portunidae</taxon>
        <taxon>Portuninae</taxon>
        <taxon>Portunus</taxon>
    </lineage>
</organism>
<reference evidence="2 3" key="1">
    <citation type="submission" date="2019-05" db="EMBL/GenBank/DDBJ databases">
        <title>Another draft genome of Portunus trituberculatus and its Hox gene families provides insights of decapod evolution.</title>
        <authorList>
            <person name="Jeong J.-H."/>
            <person name="Song I."/>
            <person name="Kim S."/>
            <person name="Choi T."/>
            <person name="Kim D."/>
            <person name="Ryu S."/>
            <person name="Kim W."/>
        </authorList>
    </citation>
    <scope>NUCLEOTIDE SEQUENCE [LARGE SCALE GENOMIC DNA]</scope>
    <source>
        <tissue evidence="2">Muscle</tissue>
    </source>
</reference>
<comment type="caution">
    <text evidence="2">The sequence shown here is derived from an EMBL/GenBank/DDBJ whole genome shotgun (WGS) entry which is preliminary data.</text>
</comment>
<dbReference type="EMBL" id="VSRR010002838">
    <property type="protein sequence ID" value="MPC33455.1"/>
    <property type="molecule type" value="Genomic_DNA"/>
</dbReference>
<dbReference type="Proteomes" id="UP000324222">
    <property type="component" value="Unassembled WGS sequence"/>
</dbReference>
<feature type="region of interest" description="Disordered" evidence="1">
    <location>
        <begin position="237"/>
        <end position="293"/>
    </location>
</feature>
<evidence type="ECO:0000256" key="1">
    <source>
        <dbReference type="SAM" id="MobiDB-lite"/>
    </source>
</evidence>
<evidence type="ECO:0000313" key="3">
    <source>
        <dbReference type="Proteomes" id="UP000324222"/>
    </source>
</evidence>
<sequence>MIVSGVGRYGEGGDEKDGEDAAVRLHKTPGGGEAWMDAGRCILGRGGRKAQQGIVLPHLNTLGVSASGVSAVGVSSSLGEVVVALPMLLLVRSMLLGVTAAFLWRVRLVLDSEVDVVEEEGGPQGVLPPTSPEAVMGGADTGVATDPLIRWGRVTSFGREEEEEASRGQESRRAKRSATALELCRPRCCCCSCCCCWGPGLVGLPQEDSRELRPLRVCHTGPAGPAPSPPLTFIPTSPPHPHPRGRPHACPSHTVPDGGPVSGRLSSGREGGGGLLRRVGEGSLPRAASPGVVAKGCGSSVPASSGGHLRQSSLAPQLTVTLTLLMCGCRQAFLNTWPVAQPRSLKPSGGEQRPRARIVTLR</sequence>
<proteinExistence type="predicted"/>
<dbReference type="AlphaFoldDB" id="A0A5B7EJ62"/>
<evidence type="ECO:0000313" key="2">
    <source>
        <dbReference type="EMBL" id="MPC33455.1"/>
    </source>
</evidence>
<accession>A0A5B7EJ62</accession>
<gene>
    <name evidence="2" type="ORF">E2C01_026805</name>
</gene>
<name>A0A5B7EJ62_PORTR</name>
<feature type="region of interest" description="Disordered" evidence="1">
    <location>
        <begin position="340"/>
        <end position="362"/>
    </location>
</feature>
<keyword evidence="3" id="KW-1185">Reference proteome</keyword>
<protein>
    <submittedName>
        <fullName evidence="2">Uncharacterized protein</fullName>
    </submittedName>
</protein>